<reference evidence="2" key="1">
    <citation type="submission" date="2023-01" db="EMBL/GenBank/DDBJ databases">
        <title>Exophiala dermititidis isolated from Cystic Fibrosis Patient.</title>
        <authorList>
            <person name="Kurbessoian T."/>
            <person name="Crocker A."/>
            <person name="Murante D."/>
            <person name="Hogan D.A."/>
            <person name="Stajich J.E."/>
        </authorList>
    </citation>
    <scope>NUCLEOTIDE SEQUENCE</scope>
    <source>
        <strain evidence="2">Ex8</strain>
    </source>
</reference>
<gene>
    <name evidence="2" type="ORF">HRR80_004038</name>
</gene>
<evidence type="ECO:0000313" key="3">
    <source>
        <dbReference type="Proteomes" id="UP001161757"/>
    </source>
</evidence>
<dbReference type="InterPro" id="IPR014710">
    <property type="entry name" value="RmlC-like_jellyroll"/>
</dbReference>
<proteinExistence type="predicted"/>
<dbReference type="PANTHER" id="PTHR36156:SF3">
    <property type="entry name" value="CUPIN 2 CONSERVED BARREL DOMAIN-CONTAINING PROTEIN"/>
    <property type="match status" value="1"/>
</dbReference>
<dbReference type="EMBL" id="JAJGCB010000006">
    <property type="protein sequence ID" value="KAJ8992143.1"/>
    <property type="molecule type" value="Genomic_DNA"/>
</dbReference>
<dbReference type="CDD" id="cd02231">
    <property type="entry name" value="cupin_BLL6423-like"/>
    <property type="match status" value="1"/>
</dbReference>
<feature type="region of interest" description="Disordered" evidence="1">
    <location>
        <begin position="1"/>
        <end position="28"/>
    </location>
</feature>
<dbReference type="Gene3D" id="2.60.120.10">
    <property type="entry name" value="Jelly Rolls"/>
    <property type="match status" value="1"/>
</dbReference>
<dbReference type="AlphaFoldDB" id="A0AAN6IVX2"/>
<comment type="caution">
    <text evidence="2">The sequence shown here is derived from an EMBL/GenBank/DDBJ whole genome shotgun (WGS) entry which is preliminary data.</text>
</comment>
<dbReference type="Proteomes" id="UP001161757">
    <property type="component" value="Unassembled WGS sequence"/>
</dbReference>
<sequence length="189" mass="20115">MSSAALPTTAPAPAPTLPDPSRHITDNDAQGKSFFSKALPTALPVVRDLGGGTLTRLGYIAPKAPATLTDQADLKAYQASFNKDNLPPLVPPGGGAVVWYIDTPPGACSPMHRTVSLDIVVQIAGEIELTLDSGETRLMKAGDLTIQRSTMHKWRNPSETQWSRMLAVMAECEPVVVGGKMLGEEFPSH</sequence>
<evidence type="ECO:0000313" key="2">
    <source>
        <dbReference type="EMBL" id="KAJ8992143.1"/>
    </source>
</evidence>
<dbReference type="PANTHER" id="PTHR36156">
    <property type="entry name" value="SLR2101 PROTEIN"/>
    <property type="match status" value="1"/>
</dbReference>
<dbReference type="SUPFAM" id="SSF51182">
    <property type="entry name" value="RmlC-like cupins"/>
    <property type="match status" value="1"/>
</dbReference>
<protein>
    <submittedName>
        <fullName evidence="2">Uncharacterized protein</fullName>
    </submittedName>
</protein>
<accession>A0AAN6IVX2</accession>
<dbReference type="InterPro" id="IPR011051">
    <property type="entry name" value="RmlC_Cupin_sf"/>
</dbReference>
<evidence type="ECO:0000256" key="1">
    <source>
        <dbReference type="SAM" id="MobiDB-lite"/>
    </source>
</evidence>
<organism evidence="2 3">
    <name type="scientific">Exophiala dermatitidis</name>
    <name type="common">Black yeast-like fungus</name>
    <name type="synonym">Wangiella dermatitidis</name>
    <dbReference type="NCBI Taxonomy" id="5970"/>
    <lineage>
        <taxon>Eukaryota</taxon>
        <taxon>Fungi</taxon>
        <taxon>Dikarya</taxon>
        <taxon>Ascomycota</taxon>
        <taxon>Pezizomycotina</taxon>
        <taxon>Eurotiomycetes</taxon>
        <taxon>Chaetothyriomycetidae</taxon>
        <taxon>Chaetothyriales</taxon>
        <taxon>Herpotrichiellaceae</taxon>
        <taxon>Exophiala</taxon>
    </lineage>
</organism>
<dbReference type="InterPro" id="IPR047142">
    <property type="entry name" value="OryJ/VirC-like"/>
</dbReference>
<name>A0AAN6IVX2_EXODE</name>